<dbReference type="Pfam" id="PF07859">
    <property type="entry name" value="Abhydrolase_3"/>
    <property type="match status" value="1"/>
</dbReference>
<dbReference type="Gene3D" id="3.40.50.1820">
    <property type="entry name" value="alpha/beta hydrolase"/>
    <property type="match status" value="1"/>
</dbReference>
<dbReference type="Proteomes" id="UP000295717">
    <property type="component" value="Unassembled WGS sequence"/>
</dbReference>
<proteinExistence type="predicted"/>
<keyword evidence="2" id="KW-0378">Hydrolase</keyword>
<dbReference type="AlphaFoldDB" id="A0A4R3MV69"/>
<dbReference type="EMBL" id="SMAO01000009">
    <property type="protein sequence ID" value="TCT19251.1"/>
    <property type="molecule type" value="Genomic_DNA"/>
</dbReference>
<reference evidence="2 3" key="1">
    <citation type="submission" date="2019-03" db="EMBL/GenBank/DDBJ databases">
        <title>Genomic Encyclopedia of Type Strains, Phase IV (KMG-IV): sequencing the most valuable type-strain genomes for metagenomic binning, comparative biology and taxonomic classification.</title>
        <authorList>
            <person name="Goeker M."/>
        </authorList>
    </citation>
    <scope>NUCLEOTIDE SEQUENCE [LARGE SCALE GENOMIC DNA]</scope>
    <source>
        <strain evidence="2 3">DSM 13587</strain>
    </source>
</reference>
<dbReference type="InterPro" id="IPR029058">
    <property type="entry name" value="AB_hydrolase_fold"/>
</dbReference>
<name>A0A4R3MV69_9GAMM</name>
<dbReference type="RefSeq" id="WP_132978239.1">
    <property type="nucleotide sequence ID" value="NZ_SMAO01000009.1"/>
</dbReference>
<evidence type="ECO:0000313" key="3">
    <source>
        <dbReference type="Proteomes" id="UP000295717"/>
    </source>
</evidence>
<sequence>MPLTSGYPPTLVATAGRRPLRDKAIAYVQRLREHRIQIKHIRYPALVRASQPRIAQGENKKSIAADLGSQGGRLTAPWTVKACGQAVWGNGLG</sequence>
<gene>
    <name evidence="2" type="ORF">EDC35_109129</name>
</gene>
<feature type="domain" description="Alpha/beta hydrolase fold-3" evidence="1">
    <location>
        <begin position="5"/>
        <end position="46"/>
    </location>
</feature>
<dbReference type="GO" id="GO:0016787">
    <property type="term" value="F:hydrolase activity"/>
    <property type="evidence" value="ECO:0007669"/>
    <property type="project" value="UniProtKB-KW"/>
</dbReference>
<organism evidence="2 3">
    <name type="scientific">Thiobaca trueperi</name>
    <dbReference type="NCBI Taxonomy" id="127458"/>
    <lineage>
        <taxon>Bacteria</taxon>
        <taxon>Pseudomonadati</taxon>
        <taxon>Pseudomonadota</taxon>
        <taxon>Gammaproteobacteria</taxon>
        <taxon>Chromatiales</taxon>
        <taxon>Chromatiaceae</taxon>
        <taxon>Thiobaca</taxon>
    </lineage>
</organism>
<accession>A0A4R3MV69</accession>
<evidence type="ECO:0000313" key="2">
    <source>
        <dbReference type="EMBL" id="TCT19251.1"/>
    </source>
</evidence>
<keyword evidence="3" id="KW-1185">Reference proteome</keyword>
<evidence type="ECO:0000259" key="1">
    <source>
        <dbReference type="Pfam" id="PF07859"/>
    </source>
</evidence>
<protein>
    <submittedName>
        <fullName evidence="2">Alpha/beta hydrolase family protein</fullName>
    </submittedName>
</protein>
<dbReference type="InterPro" id="IPR013094">
    <property type="entry name" value="AB_hydrolase_3"/>
</dbReference>
<dbReference type="OrthoDB" id="5729797at2"/>
<comment type="caution">
    <text evidence="2">The sequence shown here is derived from an EMBL/GenBank/DDBJ whole genome shotgun (WGS) entry which is preliminary data.</text>
</comment>